<organism evidence="2">
    <name type="scientific">Anopheles darlingi</name>
    <name type="common">Mosquito</name>
    <dbReference type="NCBI Taxonomy" id="43151"/>
    <lineage>
        <taxon>Eukaryota</taxon>
        <taxon>Metazoa</taxon>
        <taxon>Ecdysozoa</taxon>
        <taxon>Arthropoda</taxon>
        <taxon>Hexapoda</taxon>
        <taxon>Insecta</taxon>
        <taxon>Pterygota</taxon>
        <taxon>Neoptera</taxon>
        <taxon>Endopterygota</taxon>
        <taxon>Diptera</taxon>
        <taxon>Nematocera</taxon>
        <taxon>Culicoidea</taxon>
        <taxon>Culicidae</taxon>
        <taxon>Anophelinae</taxon>
        <taxon>Anopheles</taxon>
    </lineage>
</organism>
<feature type="signal peptide" evidence="1">
    <location>
        <begin position="1"/>
        <end position="32"/>
    </location>
</feature>
<sequence length="77" mass="8656">MQMGNRCNDRLFSIKLLLPLLFCASLNAIVRCTNVDGLKSNKNIVPPKAQIHPPDVYIFSRNPQSTTPSFPNKEIND</sequence>
<dbReference type="EMBL" id="GGFL01007257">
    <property type="protein sequence ID" value="MBW71435.1"/>
    <property type="molecule type" value="Transcribed_RNA"/>
</dbReference>
<evidence type="ECO:0000313" key="2">
    <source>
        <dbReference type="EMBL" id="MBW71435.1"/>
    </source>
</evidence>
<reference evidence="2" key="1">
    <citation type="submission" date="2018-01" db="EMBL/GenBank/DDBJ databases">
        <title>An insight into the sialome of Amazonian anophelines.</title>
        <authorList>
            <person name="Ribeiro J.M."/>
            <person name="Scarpassa V."/>
            <person name="Calvo E."/>
        </authorList>
    </citation>
    <scope>NUCLEOTIDE SEQUENCE</scope>
</reference>
<accession>A0A2M4D1L6</accession>
<name>A0A2M4D1L6_ANODA</name>
<evidence type="ECO:0000256" key="1">
    <source>
        <dbReference type="SAM" id="SignalP"/>
    </source>
</evidence>
<feature type="chain" id="PRO_5014643276" evidence="1">
    <location>
        <begin position="33"/>
        <end position="77"/>
    </location>
</feature>
<proteinExistence type="predicted"/>
<keyword evidence="1" id="KW-0732">Signal</keyword>
<protein>
    <submittedName>
        <fullName evidence="2">Putative secreted protein</fullName>
    </submittedName>
</protein>
<dbReference type="AlphaFoldDB" id="A0A2M4D1L6"/>